<dbReference type="KEGG" id="epl:P4G45_03535"/>
<reference evidence="2" key="1">
    <citation type="submission" date="2023-03" db="EMBL/GenBank/DDBJ databases">
        <title>Edaphobacter sp.</title>
        <authorList>
            <person name="Huber K.J."/>
            <person name="Papendorf J."/>
            <person name="Pilke C."/>
            <person name="Bunk B."/>
            <person name="Sproeer C."/>
            <person name="Pester M."/>
        </authorList>
    </citation>
    <scope>NUCLEOTIDE SEQUENCE</scope>
    <source>
        <strain evidence="2">DSM 109919</strain>
        <strain evidence="3">DSM 109920</strain>
    </source>
</reference>
<dbReference type="EMBL" id="CP121194">
    <property type="protein sequence ID" value="XBH10812.1"/>
    <property type="molecule type" value="Genomic_DNA"/>
</dbReference>
<dbReference type="EMBL" id="CP121195">
    <property type="protein sequence ID" value="XBH14240.1"/>
    <property type="molecule type" value="Genomic_DNA"/>
</dbReference>
<accession>A0AAU7D0E9</accession>
<dbReference type="InterPro" id="IPR013424">
    <property type="entry name" value="Ice-binding_C"/>
</dbReference>
<sequence length="186" mass="19232">MRADTLLTYNVSGNVPSAVYAYDGTTVIPPSTLSGTVVVDQTAGSISNVDVFLSGGIVGEYTATSAFSDYFYPNLLDIFAFNASADPSSADPANAFPILDLIFPGSALTSGGTIPLITATNAALYESDPTLVVQSNVGQGEGQNIDFSSGELTLQDPSPVPEPESLVLMSTGVVALVGCLRRRKVS</sequence>
<gene>
    <name evidence="2" type="ORF">P4G45_03535</name>
    <name evidence="3" type="ORF">P8936_03500</name>
</gene>
<evidence type="ECO:0000313" key="2">
    <source>
        <dbReference type="EMBL" id="XBH10812.1"/>
    </source>
</evidence>
<proteinExistence type="predicted"/>
<dbReference type="AlphaFoldDB" id="A0AAU7D0E9"/>
<dbReference type="Pfam" id="PF07589">
    <property type="entry name" value="PEP-CTERM"/>
    <property type="match status" value="1"/>
</dbReference>
<evidence type="ECO:0000313" key="3">
    <source>
        <dbReference type="EMBL" id="XBH14240.1"/>
    </source>
</evidence>
<organism evidence="2">
    <name type="scientific">Edaphobacter paludis</name>
    <dbReference type="NCBI Taxonomy" id="3035702"/>
    <lineage>
        <taxon>Bacteria</taxon>
        <taxon>Pseudomonadati</taxon>
        <taxon>Acidobacteriota</taxon>
        <taxon>Terriglobia</taxon>
        <taxon>Terriglobales</taxon>
        <taxon>Acidobacteriaceae</taxon>
        <taxon>Edaphobacter</taxon>
    </lineage>
</organism>
<evidence type="ECO:0000259" key="1">
    <source>
        <dbReference type="Pfam" id="PF07589"/>
    </source>
</evidence>
<feature type="domain" description="Ice-binding protein C-terminal" evidence="1">
    <location>
        <begin position="159"/>
        <end position="182"/>
    </location>
</feature>
<dbReference type="RefSeq" id="WP_348268303.1">
    <property type="nucleotide sequence ID" value="NZ_CP121194.1"/>
</dbReference>
<protein>
    <submittedName>
        <fullName evidence="2">PEP-CTERM sorting domain-containing protein</fullName>
    </submittedName>
</protein>
<name>A0AAU7D0E9_9BACT</name>
<accession>A0AAU7DAX4</accession>
<dbReference type="NCBIfam" id="TIGR02595">
    <property type="entry name" value="PEP_CTERM"/>
    <property type="match status" value="1"/>
</dbReference>